<reference evidence="2" key="1">
    <citation type="journal article" date="2020" name="Nat. Commun.">
        <title>Genome assembly of wild tea tree DASZ reveals pedigree and selection history of tea varieties.</title>
        <authorList>
            <person name="Zhang W."/>
            <person name="Zhang Y."/>
            <person name="Qiu H."/>
            <person name="Guo Y."/>
            <person name="Wan H."/>
            <person name="Zhang X."/>
            <person name="Scossa F."/>
            <person name="Alseekh S."/>
            <person name="Zhang Q."/>
            <person name="Wang P."/>
            <person name="Xu L."/>
            <person name="Schmidt M.H."/>
            <person name="Jia X."/>
            <person name="Li D."/>
            <person name="Zhu A."/>
            <person name="Guo F."/>
            <person name="Chen W."/>
            <person name="Ni D."/>
            <person name="Usadel B."/>
            <person name="Fernie A.R."/>
            <person name="Wen W."/>
        </authorList>
    </citation>
    <scope>NUCLEOTIDE SEQUENCE [LARGE SCALE GENOMIC DNA]</scope>
    <source>
        <strain evidence="2">cv. G240</strain>
    </source>
</reference>
<accession>A0A7J7FXM1</accession>
<comment type="caution">
    <text evidence="1">The sequence shown here is derived from an EMBL/GenBank/DDBJ whole genome shotgun (WGS) entry which is preliminary data.</text>
</comment>
<reference evidence="1 2" key="2">
    <citation type="submission" date="2020-07" db="EMBL/GenBank/DDBJ databases">
        <title>Genome assembly of wild tea tree DASZ reveals pedigree and selection history of tea varieties.</title>
        <authorList>
            <person name="Zhang W."/>
        </authorList>
    </citation>
    <scope>NUCLEOTIDE SEQUENCE [LARGE SCALE GENOMIC DNA]</scope>
    <source>
        <strain evidence="2">cv. G240</strain>
        <tissue evidence="1">Leaf</tissue>
    </source>
</reference>
<evidence type="ECO:0000313" key="1">
    <source>
        <dbReference type="EMBL" id="KAF5932897.1"/>
    </source>
</evidence>
<protein>
    <submittedName>
        <fullName evidence="1">Uncharacterized protein</fullName>
    </submittedName>
</protein>
<gene>
    <name evidence="1" type="ORF">HYC85_029068</name>
</gene>
<keyword evidence="2" id="KW-1185">Reference proteome</keyword>
<sequence>MADNSISSRWKLYTAGGHFLQPMVFYSVQGICPRTLAFFSEKQSSENRGSNGMVRTFQTRRVRACITRASRGGGCGHLSSFGILSVN</sequence>
<proteinExistence type="predicted"/>
<dbReference type="AlphaFoldDB" id="A0A7J7FXM1"/>
<dbReference type="Proteomes" id="UP000593564">
    <property type="component" value="Unassembled WGS sequence"/>
</dbReference>
<name>A0A7J7FXM1_CAMSI</name>
<dbReference type="EMBL" id="JACBKZ010000014">
    <property type="protein sequence ID" value="KAF5932897.1"/>
    <property type="molecule type" value="Genomic_DNA"/>
</dbReference>
<evidence type="ECO:0000313" key="2">
    <source>
        <dbReference type="Proteomes" id="UP000593564"/>
    </source>
</evidence>
<organism evidence="1 2">
    <name type="scientific">Camellia sinensis</name>
    <name type="common">Tea plant</name>
    <name type="synonym">Thea sinensis</name>
    <dbReference type="NCBI Taxonomy" id="4442"/>
    <lineage>
        <taxon>Eukaryota</taxon>
        <taxon>Viridiplantae</taxon>
        <taxon>Streptophyta</taxon>
        <taxon>Embryophyta</taxon>
        <taxon>Tracheophyta</taxon>
        <taxon>Spermatophyta</taxon>
        <taxon>Magnoliopsida</taxon>
        <taxon>eudicotyledons</taxon>
        <taxon>Gunneridae</taxon>
        <taxon>Pentapetalae</taxon>
        <taxon>asterids</taxon>
        <taxon>Ericales</taxon>
        <taxon>Theaceae</taxon>
        <taxon>Camellia</taxon>
    </lineage>
</organism>